<evidence type="ECO:0000313" key="4">
    <source>
        <dbReference type="EMBL" id="KAK9757126.1"/>
    </source>
</evidence>
<dbReference type="InterPro" id="IPR011065">
    <property type="entry name" value="Kunitz_inhibitor_STI-like_sf"/>
</dbReference>
<name>A0AAW1N7P3_SAPOF</name>
<proteinExistence type="inferred from homology"/>
<gene>
    <name evidence="4" type="ORF">RND81_01G142000</name>
</gene>
<dbReference type="PANTHER" id="PTHR33107:SF81">
    <property type="entry name" value="TRYPSIN INHIBITOR A"/>
    <property type="match status" value="1"/>
</dbReference>
<reference evidence="4" key="1">
    <citation type="submission" date="2024-03" db="EMBL/GenBank/DDBJ databases">
        <title>WGS assembly of Saponaria officinalis var. Norfolk2.</title>
        <authorList>
            <person name="Jenkins J."/>
            <person name="Shu S."/>
            <person name="Grimwood J."/>
            <person name="Barry K."/>
            <person name="Goodstein D."/>
            <person name="Schmutz J."/>
            <person name="Leebens-Mack J."/>
            <person name="Osbourn A."/>
        </authorList>
    </citation>
    <scope>NUCLEOTIDE SEQUENCE [LARGE SCALE GENOMIC DNA]</scope>
    <source>
        <strain evidence="4">JIC</strain>
    </source>
</reference>
<dbReference type="SUPFAM" id="SSF50386">
    <property type="entry name" value="STI-like"/>
    <property type="match status" value="1"/>
</dbReference>
<keyword evidence="2" id="KW-1015">Disulfide bond</keyword>
<evidence type="ECO:0000256" key="1">
    <source>
        <dbReference type="ARBA" id="ARBA00005440"/>
    </source>
</evidence>
<protein>
    <submittedName>
        <fullName evidence="4">Uncharacterized protein</fullName>
    </submittedName>
</protein>
<dbReference type="PANTHER" id="PTHR33107">
    <property type="entry name" value="KUNITZ TRYPSIN INHIBITOR 2"/>
    <property type="match status" value="1"/>
</dbReference>
<dbReference type="AlphaFoldDB" id="A0AAW1N7P3"/>
<dbReference type="InterPro" id="IPR002160">
    <property type="entry name" value="Prot_inh_Kunz-lg"/>
</dbReference>
<dbReference type="Pfam" id="PF00197">
    <property type="entry name" value="Kunitz_legume"/>
    <property type="match status" value="1"/>
</dbReference>
<comment type="caution">
    <text evidence="4">The sequence shown here is derived from an EMBL/GenBank/DDBJ whole genome shotgun (WGS) entry which is preliminary data.</text>
</comment>
<evidence type="ECO:0000256" key="3">
    <source>
        <dbReference type="SAM" id="SignalP"/>
    </source>
</evidence>
<dbReference type="Proteomes" id="UP001443914">
    <property type="component" value="Unassembled WGS sequence"/>
</dbReference>
<dbReference type="PROSITE" id="PS00283">
    <property type="entry name" value="SOYBEAN_KUNITZ"/>
    <property type="match status" value="1"/>
</dbReference>
<evidence type="ECO:0000256" key="2">
    <source>
        <dbReference type="ARBA" id="ARBA00023157"/>
    </source>
</evidence>
<keyword evidence="5" id="KW-1185">Reference proteome</keyword>
<feature type="signal peptide" evidence="3">
    <location>
        <begin position="1"/>
        <end position="23"/>
    </location>
</feature>
<dbReference type="Gene3D" id="2.80.10.50">
    <property type="match status" value="1"/>
</dbReference>
<evidence type="ECO:0000313" key="5">
    <source>
        <dbReference type="Proteomes" id="UP001443914"/>
    </source>
</evidence>
<keyword evidence="3" id="KW-0732">Signal</keyword>
<feature type="chain" id="PRO_5043654404" evidence="3">
    <location>
        <begin position="24"/>
        <end position="225"/>
    </location>
</feature>
<dbReference type="SMART" id="SM00452">
    <property type="entry name" value="STI"/>
    <property type="match status" value="1"/>
</dbReference>
<sequence>MSSFLFSASITLILLSILSVSTADLVVDIDGDPIYNGRNYYIIPVTTTSGLTYTQKQEECPLYITKEKTENSPGTPVTISSLVRTLFISTDQRVSLTFKGFGTPCHKLLAWGIKIDPFGRKVYIAASGENTLDTYHFFITKKDSSSTSTYELNYGSEYNPSLGLYEDDGLLGYRDAGHPLDVSRDQRLAFFLVKSFVLDIEVGEVCEMRFESQISKEVRFEKCCF</sequence>
<comment type="similarity">
    <text evidence="1">Belongs to the protease inhibitor I3 (leguminous Kunitz-type inhibitor) family.</text>
</comment>
<accession>A0AAW1N7P3</accession>
<dbReference type="EMBL" id="JBDFQZ010000001">
    <property type="protein sequence ID" value="KAK9757126.1"/>
    <property type="molecule type" value="Genomic_DNA"/>
</dbReference>
<dbReference type="GO" id="GO:0004866">
    <property type="term" value="F:endopeptidase inhibitor activity"/>
    <property type="evidence" value="ECO:0007669"/>
    <property type="project" value="InterPro"/>
</dbReference>
<organism evidence="4 5">
    <name type="scientific">Saponaria officinalis</name>
    <name type="common">Common soapwort</name>
    <name type="synonym">Lychnis saponaria</name>
    <dbReference type="NCBI Taxonomy" id="3572"/>
    <lineage>
        <taxon>Eukaryota</taxon>
        <taxon>Viridiplantae</taxon>
        <taxon>Streptophyta</taxon>
        <taxon>Embryophyta</taxon>
        <taxon>Tracheophyta</taxon>
        <taxon>Spermatophyta</taxon>
        <taxon>Magnoliopsida</taxon>
        <taxon>eudicotyledons</taxon>
        <taxon>Gunneridae</taxon>
        <taxon>Pentapetalae</taxon>
        <taxon>Caryophyllales</taxon>
        <taxon>Caryophyllaceae</taxon>
        <taxon>Caryophylleae</taxon>
        <taxon>Saponaria</taxon>
    </lineage>
</organism>